<dbReference type="EMBL" id="QVQT01000003">
    <property type="protein sequence ID" value="RFU16658.1"/>
    <property type="molecule type" value="Genomic_DNA"/>
</dbReference>
<protein>
    <recommendedName>
        <fullName evidence="3">Glutamine--fructose-6-phosphate aminotransferase [isomerizing]</fullName>
        <ecNumber evidence="2">2.6.1.16</ecNumber>
    </recommendedName>
</protein>
<dbReference type="CDD" id="cd05008">
    <property type="entry name" value="SIS_GlmS_GlmD_1"/>
    <property type="match status" value="1"/>
</dbReference>
<dbReference type="PANTHER" id="PTHR10937">
    <property type="entry name" value="GLUCOSAMINE--FRUCTOSE-6-PHOSPHATE AMINOTRANSFERASE, ISOMERIZING"/>
    <property type="match status" value="1"/>
</dbReference>
<dbReference type="GO" id="GO:0006487">
    <property type="term" value="P:protein N-linked glycosylation"/>
    <property type="evidence" value="ECO:0007669"/>
    <property type="project" value="TreeGrafter"/>
</dbReference>
<evidence type="ECO:0000256" key="4">
    <source>
        <dbReference type="ARBA" id="ARBA00022737"/>
    </source>
</evidence>
<sequence>MTPPAETEPRTFSHAMLREIYEQPEALAATIARYAPGGTLSADAFSGAADALRGRQRIVIAASGSSRHAGLAGEIMLEDYAGLAVDVEYASEYTYRSTHTLHDPGVIVISQSGETADTLASLREAKSRGLATAAITNNAASTMAREAHASLPTVAGKEIAIPATKSFTTQLSVLYVLSLFLARLGGRMTAHAVASHCEQLQRLPGILEATLPRWELEMRSVAERTRSAQTFLYLGRAIHYAIAREGALKLKESAYVQAEGYPSGELKHGPNALVSQSAPLVMLATRDRDDPDSVLRWEKSIQLMRDMRAQGAEIIALHTEGDEETPKLASFAISVPAMDEFLLPMLEVVPLQLLAYFTAIQHGINVDAPRNLVKAVVRE</sequence>
<keyword evidence="7" id="KW-1185">Reference proteome</keyword>
<evidence type="ECO:0000313" key="7">
    <source>
        <dbReference type="Proteomes" id="UP000264702"/>
    </source>
</evidence>
<dbReference type="PANTHER" id="PTHR10937:SF0">
    <property type="entry name" value="GLUTAMINE--FRUCTOSE-6-PHOSPHATE TRANSAMINASE (ISOMERIZING)"/>
    <property type="match status" value="1"/>
</dbReference>
<evidence type="ECO:0000256" key="2">
    <source>
        <dbReference type="ARBA" id="ARBA00012916"/>
    </source>
</evidence>
<dbReference type="SUPFAM" id="SSF53697">
    <property type="entry name" value="SIS domain"/>
    <property type="match status" value="1"/>
</dbReference>
<dbReference type="CDD" id="cd05009">
    <property type="entry name" value="SIS_GlmS_GlmD_2"/>
    <property type="match status" value="1"/>
</dbReference>
<gene>
    <name evidence="6" type="ORF">D0Y96_07805</name>
</gene>
<dbReference type="Gene3D" id="3.40.50.10490">
    <property type="entry name" value="Glucose-6-phosphate isomerase like protein, domain 1"/>
    <property type="match status" value="2"/>
</dbReference>
<dbReference type="GO" id="GO:0004360">
    <property type="term" value="F:glutamine-fructose-6-phosphate transaminase (isomerizing) activity"/>
    <property type="evidence" value="ECO:0007669"/>
    <property type="project" value="UniProtKB-EC"/>
</dbReference>
<dbReference type="InterPro" id="IPR046348">
    <property type="entry name" value="SIS_dom_sf"/>
</dbReference>
<dbReference type="InterPro" id="IPR035490">
    <property type="entry name" value="GlmS/FrlB_SIS"/>
</dbReference>
<dbReference type="InterPro" id="IPR035466">
    <property type="entry name" value="GlmS/AgaS_SIS"/>
</dbReference>
<evidence type="ECO:0000256" key="1">
    <source>
        <dbReference type="ARBA" id="ARBA00001031"/>
    </source>
</evidence>
<dbReference type="Proteomes" id="UP000264702">
    <property type="component" value="Unassembled WGS sequence"/>
</dbReference>
<evidence type="ECO:0000259" key="5">
    <source>
        <dbReference type="PROSITE" id="PS51464"/>
    </source>
</evidence>
<dbReference type="AlphaFoldDB" id="A0A372IP57"/>
<comment type="caution">
    <text evidence="6">The sequence shown here is derived from an EMBL/GenBank/DDBJ whole genome shotgun (WGS) entry which is preliminary data.</text>
</comment>
<evidence type="ECO:0000256" key="3">
    <source>
        <dbReference type="ARBA" id="ARBA00016090"/>
    </source>
</evidence>
<dbReference type="OrthoDB" id="106547at2"/>
<dbReference type="GO" id="GO:0006002">
    <property type="term" value="P:fructose 6-phosphate metabolic process"/>
    <property type="evidence" value="ECO:0007669"/>
    <property type="project" value="TreeGrafter"/>
</dbReference>
<feature type="domain" description="SIS" evidence="5">
    <location>
        <begin position="221"/>
        <end position="369"/>
    </location>
</feature>
<accession>A0A372IP57</accession>
<dbReference type="GO" id="GO:0006047">
    <property type="term" value="P:UDP-N-acetylglucosamine metabolic process"/>
    <property type="evidence" value="ECO:0007669"/>
    <property type="project" value="TreeGrafter"/>
</dbReference>
<dbReference type="InterPro" id="IPR001347">
    <property type="entry name" value="SIS_dom"/>
</dbReference>
<organism evidence="6 7">
    <name type="scientific">Paracidobacterium acidisoli</name>
    <dbReference type="NCBI Taxonomy" id="2303751"/>
    <lineage>
        <taxon>Bacteria</taxon>
        <taxon>Pseudomonadati</taxon>
        <taxon>Acidobacteriota</taxon>
        <taxon>Terriglobia</taxon>
        <taxon>Terriglobales</taxon>
        <taxon>Acidobacteriaceae</taxon>
        <taxon>Paracidobacterium</taxon>
    </lineage>
</organism>
<dbReference type="PROSITE" id="PS51464">
    <property type="entry name" value="SIS"/>
    <property type="match status" value="2"/>
</dbReference>
<feature type="domain" description="SIS" evidence="5">
    <location>
        <begin position="48"/>
        <end position="187"/>
    </location>
</feature>
<comment type="catalytic activity">
    <reaction evidence="1">
        <text>D-fructose 6-phosphate + L-glutamine = D-glucosamine 6-phosphate + L-glutamate</text>
        <dbReference type="Rhea" id="RHEA:13237"/>
        <dbReference type="ChEBI" id="CHEBI:29985"/>
        <dbReference type="ChEBI" id="CHEBI:58359"/>
        <dbReference type="ChEBI" id="CHEBI:58725"/>
        <dbReference type="ChEBI" id="CHEBI:61527"/>
        <dbReference type="EC" id="2.6.1.16"/>
    </reaction>
</comment>
<dbReference type="Pfam" id="PF01380">
    <property type="entry name" value="SIS"/>
    <property type="match status" value="2"/>
</dbReference>
<dbReference type="EC" id="2.6.1.16" evidence="2"/>
<dbReference type="RefSeq" id="WP_117298827.1">
    <property type="nucleotide sequence ID" value="NZ_QVQT02000003.1"/>
</dbReference>
<name>A0A372IP57_9BACT</name>
<evidence type="ECO:0000313" key="6">
    <source>
        <dbReference type="EMBL" id="RFU16658.1"/>
    </source>
</evidence>
<reference evidence="6 7" key="1">
    <citation type="submission" date="2018-08" db="EMBL/GenBank/DDBJ databases">
        <title>Acidipila sp. 4G-K13, an acidobacterium isolated from forest soil.</title>
        <authorList>
            <person name="Gao Z.-H."/>
            <person name="Qiu L.-H."/>
        </authorList>
    </citation>
    <scope>NUCLEOTIDE SEQUENCE [LARGE SCALE GENOMIC DNA]</scope>
    <source>
        <strain evidence="6 7">4G-K13</strain>
    </source>
</reference>
<dbReference type="GO" id="GO:0097367">
    <property type="term" value="F:carbohydrate derivative binding"/>
    <property type="evidence" value="ECO:0007669"/>
    <property type="project" value="InterPro"/>
</dbReference>
<keyword evidence="4" id="KW-0677">Repeat</keyword>
<proteinExistence type="predicted"/>